<dbReference type="OrthoDB" id="5290752at2"/>
<dbReference type="Proteomes" id="UP000050783">
    <property type="component" value="Unassembled WGS sequence"/>
</dbReference>
<evidence type="ECO:0000313" key="4">
    <source>
        <dbReference type="Proteomes" id="UP000050783"/>
    </source>
</evidence>
<dbReference type="GeneID" id="55493232"/>
<dbReference type="STRING" id="81569.RUM4293_02983"/>
<feature type="signal peptide" evidence="1">
    <location>
        <begin position="1"/>
        <end position="22"/>
    </location>
</feature>
<dbReference type="PANTHER" id="PTHR34512:SF30">
    <property type="entry name" value="OUTER MEMBRANE PROTEIN ASSEMBLY FACTOR BAMB"/>
    <property type="match status" value="1"/>
</dbReference>
<evidence type="ECO:0000256" key="1">
    <source>
        <dbReference type="SAM" id="SignalP"/>
    </source>
</evidence>
<proteinExistence type="predicted"/>
<dbReference type="InterPro" id="IPR002372">
    <property type="entry name" value="PQQ_rpt_dom"/>
</dbReference>
<gene>
    <name evidence="3" type="primary">bamB</name>
    <name evidence="3" type="ORF">RUA4292_02012</name>
</gene>
<feature type="chain" id="PRO_5006015492" evidence="1">
    <location>
        <begin position="23"/>
        <end position="440"/>
    </location>
</feature>
<dbReference type="RefSeq" id="WP_058277468.1">
    <property type="nucleotide sequence ID" value="NZ_CYPU01000039.1"/>
</dbReference>
<dbReference type="InterPro" id="IPR011047">
    <property type="entry name" value="Quinoprotein_ADH-like_sf"/>
</dbReference>
<dbReference type="PANTHER" id="PTHR34512">
    <property type="entry name" value="CELL SURFACE PROTEIN"/>
    <property type="match status" value="1"/>
</dbReference>
<dbReference type="SMART" id="SM00564">
    <property type="entry name" value="PQQ"/>
    <property type="match status" value="6"/>
</dbReference>
<reference evidence="3 4" key="1">
    <citation type="submission" date="2015-09" db="EMBL/GenBank/DDBJ databases">
        <authorList>
            <consortium name="Swine Surveillance"/>
        </authorList>
    </citation>
    <scope>NUCLEOTIDE SEQUENCE [LARGE SCALE GENOMIC DNA]</scope>
    <source>
        <strain evidence="3 4">CECT 4292</strain>
    </source>
</reference>
<evidence type="ECO:0000313" key="3">
    <source>
        <dbReference type="EMBL" id="CUH47836.1"/>
    </source>
</evidence>
<dbReference type="InterPro" id="IPR018391">
    <property type="entry name" value="PQQ_b-propeller_rpt"/>
</dbReference>
<dbReference type="EMBL" id="CYPU01000039">
    <property type="protein sequence ID" value="CUH47836.1"/>
    <property type="molecule type" value="Genomic_DNA"/>
</dbReference>
<keyword evidence="1" id="KW-0732">Signal</keyword>
<dbReference type="InterPro" id="IPR015943">
    <property type="entry name" value="WD40/YVTN_repeat-like_dom_sf"/>
</dbReference>
<protein>
    <submittedName>
        <fullName evidence="3">Outer membrane protein assembly factor BamB</fullName>
    </submittedName>
</protein>
<accession>A0A0N7LQF0</accession>
<dbReference type="Pfam" id="PF13360">
    <property type="entry name" value="PQQ_2"/>
    <property type="match status" value="1"/>
</dbReference>
<dbReference type="AlphaFoldDB" id="A0A0N7LQF0"/>
<name>A0A0N7LQF0_9RHOB</name>
<dbReference type="Gene3D" id="2.130.10.10">
    <property type="entry name" value="YVTN repeat-like/Quinoprotein amine dehydrogenase"/>
    <property type="match status" value="1"/>
</dbReference>
<evidence type="ECO:0000259" key="2">
    <source>
        <dbReference type="Pfam" id="PF13360"/>
    </source>
</evidence>
<sequence>MVASLFSRIGLPMAALSLTLVAACREPEVILPGPREDIRPAADTETVETRGSKPISLPAQRANASWPQSPGTAAFRTTNAQLRATPQRIWSASIGQGDSRKQRITADPVVAGGLIYTLDAGATVSAVSPQGQVVWNTDLIPPSDGDSDATGGGMAYDNGVLYVSSGYGRLTALNAKTGAVRWQKRLNATGSGAPLVSNGLLYLVAGDETGWAVNTKDGRIAWQIQGTPSVGNVLGAPAPVIASDFSVFAFGSGDVAATFRRGGIRRWNASVAGGRRGRAAAQIVDVTGGPMVAGDKIYIGNHSGRTVAFDANSGERIWTADEGAVDTVWAAGNSIFLISDRSQLVRLDAATGAIVWAQDLPGFVKDKPGRRGAVYAHYGPIIAGGRIVIASNDGYVRFFSPVDGALVNRVEVPGGATTAPVVAGQTLYVVSTKGDLHAFR</sequence>
<organism evidence="3 4">
    <name type="scientific">Ruegeria atlantica</name>
    <dbReference type="NCBI Taxonomy" id="81569"/>
    <lineage>
        <taxon>Bacteria</taxon>
        <taxon>Pseudomonadati</taxon>
        <taxon>Pseudomonadota</taxon>
        <taxon>Alphaproteobacteria</taxon>
        <taxon>Rhodobacterales</taxon>
        <taxon>Roseobacteraceae</taxon>
        <taxon>Ruegeria</taxon>
    </lineage>
</organism>
<feature type="domain" description="Pyrrolo-quinoline quinone repeat" evidence="2">
    <location>
        <begin position="122"/>
        <end position="358"/>
    </location>
</feature>
<dbReference type="SUPFAM" id="SSF50998">
    <property type="entry name" value="Quinoprotein alcohol dehydrogenase-like"/>
    <property type="match status" value="1"/>
</dbReference>